<sequence length="100" mass="11352">MPIFSAVTLVICLGIEIHPHQRHFQKILWKKGLNEPVQIFKLKTVTYGTTPACYLSTRVLKQLSLDERENFPKAANIVLHDVYLDDILSGCSSLNELESL</sequence>
<comment type="caution">
    <text evidence="1">The sequence shown here is derived from an EMBL/GenBank/DDBJ whole genome shotgun (WGS) entry which is preliminary data.</text>
</comment>
<gene>
    <name evidence="1" type="primary">AVEN_30779_1</name>
    <name evidence="1" type="ORF">TNIN_374881</name>
</gene>
<name>A0A8X6YRC1_9ARAC</name>
<organism evidence="1 2">
    <name type="scientific">Trichonephila inaurata madagascariensis</name>
    <dbReference type="NCBI Taxonomy" id="2747483"/>
    <lineage>
        <taxon>Eukaryota</taxon>
        <taxon>Metazoa</taxon>
        <taxon>Ecdysozoa</taxon>
        <taxon>Arthropoda</taxon>
        <taxon>Chelicerata</taxon>
        <taxon>Arachnida</taxon>
        <taxon>Araneae</taxon>
        <taxon>Araneomorphae</taxon>
        <taxon>Entelegynae</taxon>
        <taxon>Araneoidea</taxon>
        <taxon>Nephilidae</taxon>
        <taxon>Trichonephila</taxon>
        <taxon>Trichonephila inaurata</taxon>
    </lineage>
</organism>
<evidence type="ECO:0000313" key="2">
    <source>
        <dbReference type="Proteomes" id="UP000886998"/>
    </source>
</evidence>
<evidence type="ECO:0008006" key="3">
    <source>
        <dbReference type="Google" id="ProtNLM"/>
    </source>
</evidence>
<dbReference type="AlphaFoldDB" id="A0A8X6YRC1"/>
<keyword evidence="2" id="KW-1185">Reference proteome</keyword>
<dbReference type="OrthoDB" id="8052806at2759"/>
<reference evidence="1" key="1">
    <citation type="submission" date="2020-08" db="EMBL/GenBank/DDBJ databases">
        <title>Multicomponent nature underlies the extraordinary mechanical properties of spider dragline silk.</title>
        <authorList>
            <person name="Kono N."/>
            <person name="Nakamura H."/>
            <person name="Mori M."/>
            <person name="Yoshida Y."/>
            <person name="Ohtoshi R."/>
            <person name="Malay A.D."/>
            <person name="Moran D.A.P."/>
            <person name="Tomita M."/>
            <person name="Numata K."/>
            <person name="Arakawa K."/>
        </authorList>
    </citation>
    <scope>NUCLEOTIDE SEQUENCE</scope>
</reference>
<proteinExistence type="predicted"/>
<accession>A0A8X6YRC1</accession>
<protein>
    <recommendedName>
        <fullName evidence="3">Reverse transcriptase</fullName>
    </recommendedName>
</protein>
<evidence type="ECO:0000313" key="1">
    <source>
        <dbReference type="EMBL" id="GFY75615.1"/>
    </source>
</evidence>
<dbReference type="Proteomes" id="UP000886998">
    <property type="component" value="Unassembled WGS sequence"/>
</dbReference>
<dbReference type="EMBL" id="BMAV01021505">
    <property type="protein sequence ID" value="GFY75615.1"/>
    <property type="molecule type" value="Genomic_DNA"/>
</dbReference>